<proteinExistence type="predicted"/>
<dbReference type="SUPFAM" id="SSF53756">
    <property type="entry name" value="UDP-Glycosyltransferase/glycogen phosphorylase"/>
    <property type="match status" value="1"/>
</dbReference>
<organism evidence="2 3">
    <name type="scientific">Formimonas warabiya</name>
    <dbReference type="NCBI Taxonomy" id="1761012"/>
    <lineage>
        <taxon>Bacteria</taxon>
        <taxon>Bacillati</taxon>
        <taxon>Bacillota</taxon>
        <taxon>Clostridia</taxon>
        <taxon>Eubacteriales</taxon>
        <taxon>Peptococcaceae</taxon>
        <taxon>Candidatus Formimonas</taxon>
    </lineage>
</organism>
<evidence type="ECO:0000259" key="1">
    <source>
        <dbReference type="Pfam" id="PF13439"/>
    </source>
</evidence>
<gene>
    <name evidence="2" type="ORF">DCMF_06805</name>
</gene>
<dbReference type="Pfam" id="PF13439">
    <property type="entry name" value="Glyco_transf_4"/>
    <property type="match status" value="1"/>
</dbReference>
<accession>A0A3G1KQ09</accession>
<dbReference type="InterPro" id="IPR050194">
    <property type="entry name" value="Glycosyltransferase_grp1"/>
</dbReference>
<dbReference type="GO" id="GO:0016758">
    <property type="term" value="F:hexosyltransferase activity"/>
    <property type="evidence" value="ECO:0007669"/>
    <property type="project" value="TreeGrafter"/>
</dbReference>
<reference evidence="2 3" key="1">
    <citation type="submission" date="2016-10" db="EMBL/GenBank/DDBJ databases">
        <title>Complete Genome Sequence of Peptococcaceae strain DCMF.</title>
        <authorList>
            <person name="Edwards R.J."/>
            <person name="Holland S.I."/>
            <person name="Deshpande N.P."/>
            <person name="Wong Y.K."/>
            <person name="Ertan H."/>
            <person name="Manefield M."/>
            <person name="Russell T.L."/>
            <person name="Lee M.J."/>
        </authorList>
    </citation>
    <scope>NUCLEOTIDE SEQUENCE [LARGE SCALE GENOMIC DNA]</scope>
    <source>
        <strain evidence="2 3">DCMF</strain>
    </source>
</reference>
<dbReference type="CDD" id="cd03808">
    <property type="entry name" value="GT4_CapM-like"/>
    <property type="match status" value="1"/>
</dbReference>
<dbReference type="InterPro" id="IPR028098">
    <property type="entry name" value="Glyco_trans_4-like_N"/>
</dbReference>
<name>A0A3G1KQ09_FORW1</name>
<dbReference type="KEGG" id="fwa:DCMF_06805"/>
<sequence length="408" mass="45126">MIEVKKMNILHVVRPAEGGMKNHVLSLLKHLDKEKYHFVLCCPDGEEWGSLLSGTGVQVRECPLKGEISPWSDVHSILKLVNMIKSLNIDVVHTHGMKAGLVGRIAGQLVRSSGKIGGGHRPFASPGPYLISTVHNSIYQYALPEYQKRFLSTLQKYLARQTDKFVTVSQALKTEIMAWEGIQEKNIEVIYNGIPVDSFTKKSSPYLKIRLGLNPITPVVGTVARLAPQKGVEFFVQAAFLVSQIIDTVQFLVVGEGPLKKELQRQAERLGLRGKIIFTGHYADVSEIYPLMDVFAVPSLSEGLSITTIEAMAAQRPIVASAAGGIPELISHRQTGFLVPPGDHQALAHGILELLKRPKWSEKLAKAARQKAQAQFTIEQMVRQTDDLYQQIAGGREIAGFQRRYAHA</sequence>
<dbReference type="PANTHER" id="PTHR45947:SF3">
    <property type="entry name" value="SULFOQUINOVOSYL TRANSFERASE SQD2"/>
    <property type="match status" value="1"/>
</dbReference>
<dbReference type="Pfam" id="PF13692">
    <property type="entry name" value="Glyco_trans_1_4"/>
    <property type="match status" value="1"/>
</dbReference>
<keyword evidence="3" id="KW-1185">Reference proteome</keyword>
<dbReference type="AlphaFoldDB" id="A0A3G1KQ09"/>
<feature type="domain" description="Glycosyltransferase subfamily 4-like N-terminal" evidence="1">
    <location>
        <begin position="18"/>
        <end position="197"/>
    </location>
</feature>
<dbReference type="PANTHER" id="PTHR45947">
    <property type="entry name" value="SULFOQUINOVOSYL TRANSFERASE SQD2"/>
    <property type="match status" value="1"/>
</dbReference>
<protein>
    <recommendedName>
        <fullName evidence="1">Glycosyltransferase subfamily 4-like N-terminal domain-containing protein</fullName>
    </recommendedName>
</protein>
<dbReference type="EMBL" id="CP017634">
    <property type="protein sequence ID" value="ATW24528.1"/>
    <property type="molecule type" value="Genomic_DNA"/>
</dbReference>
<evidence type="ECO:0000313" key="3">
    <source>
        <dbReference type="Proteomes" id="UP000323521"/>
    </source>
</evidence>
<evidence type="ECO:0000313" key="2">
    <source>
        <dbReference type="EMBL" id="ATW24528.1"/>
    </source>
</evidence>
<dbReference type="Proteomes" id="UP000323521">
    <property type="component" value="Chromosome"/>
</dbReference>
<dbReference type="Gene3D" id="3.40.50.2000">
    <property type="entry name" value="Glycogen Phosphorylase B"/>
    <property type="match status" value="2"/>
</dbReference>
<dbReference type="OrthoDB" id="3199616at2"/>